<dbReference type="GO" id="GO:0006310">
    <property type="term" value="P:DNA recombination"/>
    <property type="evidence" value="ECO:0007669"/>
    <property type="project" value="UniProtKB-KW"/>
</dbReference>
<dbReference type="PANTHER" id="PTHR41251:SF1">
    <property type="entry name" value="NON-HOMOLOGOUS END JOINING PROTEIN KU"/>
    <property type="match status" value="1"/>
</dbReference>
<reference evidence="5 6" key="1">
    <citation type="submission" date="2024-02" db="EMBL/GenBank/DDBJ databases">
        <title>Genome analysis and characterization of Microbaculum marinisediminis sp. nov., isolated from marine sediment.</title>
        <authorList>
            <person name="Du Z.-J."/>
            <person name="Ye Y.-Q."/>
            <person name="Zhang Z.-R."/>
            <person name="Yuan S.-M."/>
            <person name="Zhang X.-Y."/>
        </authorList>
    </citation>
    <scope>NUCLEOTIDE SEQUENCE [LARGE SCALE GENOMIC DNA]</scope>
    <source>
        <strain evidence="5 6">SDUM1044001</strain>
    </source>
</reference>
<evidence type="ECO:0000259" key="4">
    <source>
        <dbReference type="SMART" id="SM00559"/>
    </source>
</evidence>
<name>A0AAW9RZG3_9HYPH</name>
<dbReference type="PANTHER" id="PTHR41251">
    <property type="entry name" value="NON-HOMOLOGOUS END JOINING PROTEIN KU"/>
    <property type="match status" value="1"/>
</dbReference>
<dbReference type="NCBIfam" id="TIGR02772">
    <property type="entry name" value="Ku_bact"/>
    <property type="match status" value="1"/>
</dbReference>
<dbReference type="SMART" id="SM00559">
    <property type="entry name" value="Ku78"/>
    <property type="match status" value="1"/>
</dbReference>
<dbReference type="HAMAP" id="MF_01875">
    <property type="entry name" value="Prokaryotic_Ku"/>
    <property type="match status" value="1"/>
</dbReference>
<evidence type="ECO:0000256" key="2">
    <source>
        <dbReference type="HAMAP-Rule" id="MF_01875"/>
    </source>
</evidence>
<dbReference type="AlphaFoldDB" id="A0AAW9RZG3"/>
<accession>A0AAW9RZG3</accession>
<dbReference type="InterPro" id="IPR009187">
    <property type="entry name" value="Prok_Ku"/>
</dbReference>
<dbReference type="CDD" id="cd00789">
    <property type="entry name" value="KU_like"/>
    <property type="match status" value="1"/>
</dbReference>
<feature type="compositionally biased region" description="Low complexity" evidence="3">
    <location>
        <begin position="261"/>
        <end position="286"/>
    </location>
</feature>
<keyword evidence="2" id="KW-0227">DNA damage</keyword>
<gene>
    <name evidence="2" type="primary">ku</name>
    <name evidence="5" type="ORF">V3328_22820</name>
</gene>
<proteinExistence type="inferred from homology"/>
<dbReference type="EMBL" id="JAZHOF010000011">
    <property type="protein sequence ID" value="MEJ8574335.1"/>
    <property type="molecule type" value="Genomic_DNA"/>
</dbReference>
<dbReference type="GO" id="GO:0006303">
    <property type="term" value="P:double-strand break repair via nonhomologous end joining"/>
    <property type="evidence" value="ECO:0007669"/>
    <property type="project" value="UniProtKB-UniRule"/>
</dbReference>
<evidence type="ECO:0000313" key="5">
    <source>
        <dbReference type="EMBL" id="MEJ8574335.1"/>
    </source>
</evidence>
<dbReference type="Pfam" id="PF02735">
    <property type="entry name" value="Ku"/>
    <property type="match status" value="1"/>
</dbReference>
<keyword evidence="2" id="KW-0233">DNA recombination</keyword>
<feature type="region of interest" description="Disordered" evidence="3">
    <location>
        <begin position="259"/>
        <end position="296"/>
    </location>
</feature>
<keyword evidence="1 2" id="KW-0238">DNA-binding</keyword>
<comment type="function">
    <text evidence="2">With LigD forms a non-homologous end joining (NHEJ) DNA repair enzyme, which repairs dsDNA breaks with reduced fidelity. Binds linear dsDNA with 5'- and 3'- overhangs but not closed circular dsDNA nor ssDNA. Recruits and stimulates the ligase activity of LigD.</text>
</comment>
<evidence type="ECO:0000256" key="3">
    <source>
        <dbReference type="SAM" id="MobiDB-lite"/>
    </source>
</evidence>
<keyword evidence="6" id="KW-1185">Reference proteome</keyword>
<dbReference type="InterPro" id="IPR016194">
    <property type="entry name" value="SPOC-like_C_dom_sf"/>
</dbReference>
<comment type="similarity">
    <text evidence="2">Belongs to the prokaryotic Ku family.</text>
</comment>
<evidence type="ECO:0000256" key="1">
    <source>
        <dbReference type="ARBA" id="ARBA00023125"/>
    </source>
</evidence>
<sequence length="296" mass="32352">MAARALWKGQLRLSLVSIPVELYSATRSGASISFRQIHEPSGKPVHYQKVVDGIGPIDSADIMKGFEFEKDNYVLLDPDEVDAIKLETKKTLELVQFVGACEIPPLYFDKPYYLVPTDELAMDAYSVVRDALRETEKIGLGQLALRGKEYLAAIKPCGNGLLLETLHYEDEIRKADPLFSEISDDKADKDLLEVATTLIERKSAPFDASAFKDHYTDALRALVDRKRGNKKAKRVAAEDTGRAGDDNVVDLMSALKKSLEGTKASGKGSSKTKSSSKSTSGSSSSKSRSRGSKKAA</sequence>
<feature type="domain" description="Ku" evidence="4">
    <location>
        <begin position="54"/>
        <end position="183"/>
    </location>
</feature>
<dbReference type="SUPFAM" id="SSF100939">
    <property type="entry name" value="SPOC domain-like"/>
    <property type="match status" value="1"/>
</dbReference>
<comment type="subunit">
    <text evidence="2">Homodimer. Interacts with LigD.</text>
</comment>
<dbReference type="PIRSF" id="PIRSF006493">
    <property type="entry name" value="Prok_Ku"/>
    <property type="match status" value="1"/>
</dbReference>
<protein>
    <recommendedName>
        <fullName evidence="2">Non-homologous end joining protein Ku</fullName>
    </recommendedName>
</protein>
<dbReference type="Gene3D" id="2.40.290.10">
    <property type="match status" value="1"/>
</dbReference>
<dbReference type="GO" id="GO:0003690">
    <property type="term" value="F:double-stranded DNA binding"/>
    <property type="evidence" value="ECO:0007669"/>
    <property type="project" value="UniProtKB-UniRule"/>
</dbReference>
<feature type="compositionally biased region" description="Basic residues" evidence="3">
    <location>
        <begin position="287"/>
        <end position="296"/>
    </location>
</feature>
<dbReference type="InterPro" id="IPR006164">
    <property type="entry name" value="DNA_bd_Ku70/Ku80"/>
</dbReference>
<dbReference type="Proteomes" id="UP001378188">
    <property type="component" value="Unassembled WGS sequence"/>
</dbReference>
<keyword evidence="2" id="KW-0234">DNA repair</keyword>
<dbReference type="RefSeq" id="WP_340332032.1">
    <property type="nucleotide sequence ID" value="NZ_JAZHOF010000011.1"/>
</dbReference>
<comment type="caution">
    <text evidence="5">The sequence shown here is derived from an EMBL/GenBank/DDBJ whole genome shotgun (WGS) entry which is preliminary data.</text>
</comment>
<organism evidence="5 6">
    <name type="scientific">Microbaculum marinum</name>
    <dbReference type="NCBI Taxonomy" id="1764581"/>
    <lineage>
        <taxon>Bacteria</taxon>
        <taxon>Pseudomonadati</taxon>
        <taxon>Pseudomonadota</taxon>
        <taxon>Alphaproteobacteria</taxon>
        <taxon>Hyphomicrobiales</taxon>
        <taxon>Tepidamorphaceae</taxon>
        <taxon>Microbaculum</taxon>
    </lineage>
</organism>
<evidence type="ECO:0000313" key="6">
    <source>
        <dbReference type="Proteomes" id="UP001378188"/>
    </source>
</evidence>